<evidence type="ECO:0000313" key="1">
    <source>
        <dbReference type="EMBL" id="KAF2670613.1"/>
    </source>
</evidence>
<dbReference type="PANTHER" id="PTHR21174">
    <property type="match status" value="1"/>
</dbReference>
<accession>A0A6A6UGP8</accession>
<dbReference type="Proteomes" id="UP000799302">
    <property type="component" value="Unassembled WGS sequence"/>
</dbReference>
<keyword evidence="2" id="KW-1185">Reference proteome</keyword>
<name>A0A6A6UGP8_9PEZI</name>
<dbReference type="SUPFAM" id="SSF109604">
    <property type="entry name" value="HD-domain/PDEase-like"/>
    <property type="match status" value="1"/>
</dbReference>
<dbReference type="PANTHER" id="PTHR21174:SF0">
    <property type="entry name" value="HD PHOSPHOHYDROLASE FAMILY PROTEIN-RELATED"/>
    <property type="match status" value="1"/>
</dbReference>
<dbReference type="EMBL" id="MU004234">
    <property type="protein sequence ID" value="KAF2670613.1"/>
    <property type="molecule type" value="Genomic_DNA"/>
</dbReference>
<dbReference type="OrthoDB" id="330671at2759"/>
<evidence type="ECO:0008006" key="3">
    <source>
        <dbReference type="Google" id="ProtNLM"/>
    </source>
</evidence>
<dbReference type="PIRSF" id="PIRSF035170">
    <property type="entry name" value="HD_phosphohydro"/>
    <property type="match status" value="1"/>
</dbReference>
<gene>
    <name evidence="1" type="ORF">BT63DRAFT_424536</name>
</gene>
<protein>
    <recommendedName>
        <fullName evidence="3">HD domain-containing protein</fullName>
    </recommendedName>
</protein>
<evidence type="ECO:0000313" key="2">
    <source>
        <dbReference type="Proteomes" id="UP000799302"/>
    </source>
</evidence>
<reference evidence="1" key="1">
    <citation type="journal article" date="2020" name="Stud. Mycol.">
        <title>101 Dothideomycetes genomes: a test case for predicting lifestyles and emergence of pathogens.</title>
        <authorList>
            <person name="Haridas S."/>
            <person name="Albert R."/>
            <person name="Binder M."/>
            <person name="Bloem J."/>
            <person name="Labutti K."/>
            <person name="Salamov A."/>
            <person name="Andreopoulos B."/>
            <person name="Baker S."/>
            <person name="Barry K."/>
            <person name="Bills G."/>
            <person name="Bluhm B."/>
            <person name="Cannon C."/>
            <person name="Castanera R."/>
            <person name="Culley D."/>
            <person name="Daum C."/>
            <person name="Ezra D."/>
            <person name="Gonzalez J."/>
            <person name="Henrissat B."/>
            <person name="Kuo A."/>
            <person name="Liang C."/>
            <person name="Lipzen A."/>
            <person name="Lutzoni F."/>
            <person name="Magnuson J."/>
            <person name="Mondo S."/>
            <person name="Nolan M."/>
            <person name="Ohm R."/>
            <person name="Pangilinan J."/>
            <person name="Park H.-J."/>
            <person name="Ramirez L."/>
            <person name="Alfaro M."/>
            <person name="Sun H."/>
            <person name="Tritt A."/>
            <person name="Yoshinaga Y."/>
            <person name="Zwiers L.-H."/>
            <person name="Turgeon B."/>
            <person name="Goodwin S."/>
            <person name="Spatafora J."/>
            <person name="Crous P."/>
            <person name="Grigoriev I."/>
        </authorList>
    </citation>
    <scope>NUCLEOTIDE SEQUENCE</scope>
    <source>
        <strain evidence="1">CBS 115976</strain>
    </source>
</reference>
<proteinExistence type="predicted"/>
<dbReference type="AlphaFoldDB" id="A0A6A6UGP8"/>
<sequence>MEICTRFSALLQSLGATHNLSQFYSIAFLQHHTEPQQHYHTLKHVDSMLASLDDHKSAISNPTAVELAIYLHDWVYNPQATTNEAESVDAFRQLANKVPDIDEKLTERVVNLIDATLSHGVGPDILADEVEDMKYFLDFDLAFVGSNGLDYAHSAGYIRKEHSYLSDQEYLDHRIPLLKSHLERERLYLSDHFFTKYETQARFNIGEELWFLGQGEIAWAFAPK</sequence>
<organism evidence="1 2">
    <name type="scientific">Microthyrium microscopicum</name>
    <dbReference type="NCBI Taxonomy" id="703497"/>
    <lineage>
        <taxon>Eukaryota</taxon>
        <taxon>Fungi</taxon>
        <taxon>Dikarya</taxon>
        <taxon>Ascomycota</taxon>
        <taxon>Pezizomycotina</taxon>
        <taxon>Dothideomycetes</taxon>
        <taxon>Dothideomycetes incertae sedis</taxon>
        <taxon>Microthyriales</taxon>
        <taxon>Microthyriaceae</taxon>
        <taxon>Microthyrium</taxon>
    </lineage>
</organism>
<dbReference type="InterPro" id="IPR009218">
    <property type="entry name" value="HD_phosphohydro"/>
</dbReference>